<keyword evidence="2" id="KW-0288">FMN</keyword>
<dbReference type="AlphaFoldDB" id="A0A0L0W7Y3"/>
<reference evidence="5" key="1">
    <citation type="submission" date="2015-07" db="EMBL/GenBank/DDBJ databases">
        <title>Draft genome sequence of the purine-degrading Gottschalkia purinilyticum DSM 1384 (formerly Clostridium purinilyticum).</title>
        <authorList>
            <person name="Poehlein A."/>
            <person name="Schiel-Bengelsdorf B."/>
            <person name="Bengelsdorf F.R."/>
            <person name="Daniel R."/>
            <person name="Duerre P."/>
        </authorList>
    </citation>
    <scope>NUCLEOTIDE SEQUENCE [LARGE SCALE GENOMIC DNA]</scope>
    <source>
        <strain evidence="5">DSM 1384</strain>
    </source>
</reference>
<evidence type="ECO:0000259" key="3">
    <source>
        <dbReference type="Pfam" id="PF03358"/>
    </source>
</evidence>
<name>A0A0L0W7Y3_GOTPU</name>
<gene>
    <name evidence="4" type="primary">wrbA</name>
    <name evidence="4" type="ORF">CLPU_14c00720</name>
</gene>
<dbReference type="PANTHER" id="PTHR43278:SF2">
    <property type="entry name" value="IRON-SULFUR FLAVOPROTEIN"/>
    <property type="match status" value="1"/>
</dbReference>
<dbReference type="Proteomes" id="UP000037267">
    <property type="component" value="Unassembled WGS sequence"/>
</dbReference>
<dbReference type="GO" id="GO:0016491">
    <property type="term" value="F:oxidoreductase activity"/>
    <property type="evidence" value="ECO:0007669"/>
    <property type="project" value="InterPro"/>
</dbReference>
<protein>
    <submittedName>
        <fullName evidence="4">Multimeric flavodoxin WrbA</fullName>
    </submittedName>
</protein>
<keyword evidence="1" id="KW-0285">Flavoprotein</keyword>
<dbReference type="STRING" id="1503.CLPU_14c00720"/>
<dbReference type="SUPFAM" id="SSF52218">
    <property type="entry name" value="Flavoproteins"/>
    <property type="match status" value="1"/>
</dbReference>
<proteinExistence type="predicted"/>
<keyword evidence="5" id="KW-1185">Reference proteome</keyword>
<dbReference type="Gene3D" id="3.40.50.360">
    <property type="match status" value="1"/>
</dbReference>
<dbReference type="OrthoDB" id="6398207at2"/>
<dbReference type="InterPro" id="IPR005025">
    <property type="entry name" value="FMN_Rdtase-like_dom"/>
</dbReference>
<dbReference type="PATRIC" id="fig|1503.3.peg.536"/>
<dbReference type="InterPro" id="IPR051796">
    <property type="entry name" value="ISF_SsuE-like"/>
</dbReference>
<evidence type="ECO:0000313" key="4">
    <source>
        <dbReference type="EMBL" id="KNF07654.1"/>
    </source>
</evidence>
<accession>A0A0L0W7Y3</accession>
<dbReference type="RefSeq" id="WP_050356090.1">
    <property type="nucleotide sequence ID" value="NZ_LGSS01000014.1"/>
</dbReference>
<feature type="domain" description="NADPH-dependent FMN reductase-like" evidence="3">
    <location>
        <begin position="1"/>
        <end position="114"/>
    </location>
</feature>
<evidence type="ECO:0000256" key="1">
    <source>
        <dbReference type="ARBA" id="ARBA00022630"/>
    </source>
</evidence>
<organism evidence="4 5">
    <name type="scientific">Gottschalkia purinilytica</name>
    <name type="common">Clostridium purinilyticum</name>
    <dbReference type="NCBI Taxonomy" id="1503"/>
    <lineage>
        <taxon>Bacteria</taxon>
        <taxon>Bacillati</taxon>
        <taxon>Bacillota</taxon>
        <taxon>Tissierellia</taxon>
        <taxon>Tissierellales</taxon>
        <taxon>Gottschalkiaceae</taxon>
        <taxon>Gottschalkia</taxon>
    </lineage>
</organism>
<dbReference type="PANTHER" id="PTHR43278">
    <property type="entry name" value="NAD(P)H-DEPENDENT FMN-CONTAINING OXIDOREDUCTASE YWQN-RELATED"/>
    <property type="match status" value="1"/>
</dbReference>
<sequence length="213" mass="24242">MKVIAINGSPRKNGNTATLLKKSLEGAASLGAETELINLYDLNYKGCISCFACKRIGGKSYGKCAMNDDLTSILNKIKEVDALIFGSPIYFGDTTGAIRSFMERLMFPYTVYEENYPSLFKKKISTGFIYTMNITDDYIDKAGYRQNFNTTENFMRNIFGSSETLIVTDTYQFDDYSKYVSTAFDEKKKVKRRDEEFPKDCKKAFEMGVRFAK</sequence>
<comment type="caution">
    <text evidence="4">The sequence shown here is derived from an EMBL/GenBank/DDBJ whole genome shotgun (WGS) entry which is preliminary data.</text>
</comment>
<dbReference type="EMBL" id="LGSS01000014">
    <property type="protein sequence ID" value="KNF07654.1"/>
    <property type="molecule type" value="Genomic_DNA"/>
</dbReference>
<evidence type="ECO:0000256" key="2">
    <source>
        <dbReference type="ARBA" id="ARBA00022643"/>
    </source>
</evidence>
<dbReference type="InterPro" id="IPR029039">
    <property type="entry name" value="Flavoprotein-like_sf"/>
</dbReference>
<dbReference type="Pfam" id="PF03358">
    <property type="entry name" value="FMN_red"/>
    <property type="match status" value="1"/>
</dbReference>
<evidence type="ECO:0000313" key="5">
    <source>
        <dbReference type="Proteomes" id="UP000037267"/>
    </source>
</evidence>